<dbReference type="SMART" id="SM00062">
    <property type="entry name" value="PBPb"/>
    <property type="match status" value="1"/>
</dbReference>
<dbReference type="AlphaFoldDB" id="A0A125Q531"/>
<dbReference type="SUPFAM" id="SSF53850">
    <property type="entry name" value="Periplasmic binding protein-like II"/>
    <property type="match status" value="1"/>
</dbReference>
<keyword evidence="6" id="KW-1185">Reference proteome</keyword>
<gene>
    <name evidence="5" type="ORF">AS026_19990</name>
</gene>
<sequence length="285" mass="29776">MNKTRWRNLLLAACALAGTALGPVVARAQDAKAALSQEVQKSGVLRIAIPDQGKPFAYKDGAALKGIDPDLAMAVSKKLGLKAEFSLVPFTAALAGMAAKKYDLSFGEFYVTAERLKVVDMVTSWHTFSSFLVKNDSNLKPVKVADMCGKSVASMAGSVELATLTKEAEKCDKPIKISAFPSTANAVLAVTSGRVNAVYADRGAVEEALSGNPGLAVNGQIGGGVTAIAVSRGDRAKGLNEAVKEAMDSLIESGEYQKILDANHAGFGAITKSEIYDASSTPPTY</sequence>
<protein>
    <recommendedName>
        <fullName evidence="4">Solute-binding protein family 3/N-terminal domain-containing protein</fullName>
    </recommendedName>
</protein>
<evidence type="ECO:0000256" key="2">
    <source>
        <dbReference type="ARBA" id="ARBA00022729"/>
    </source>
</evidence>
<dbReference type="InterPro" id="IPR001638">
    <property type="entry name" value="Solute-binding_3/MltF_N"/>
</dbReference>
<dbReference type="Pfam" id="PF00497">
    <property type="entry name" value="SBP_bac_3"/>
    <property type="match status" value="1"/>
</dbReference>
<evidence type="ECO:0000256" key="3">
    <source>
        <dbReference type="SAM" id="SignalP"/>
    </source>
</evidence>
<evidence type="ECO:0000256" key="1">
    <source>
        <dbReference type="ARBA" id="ARBA00004418"/>
    </source>
</evidence>
<dbReference type="EMBL" id="LNCD01000128">
    <property type="protein sequence ID" value="KWV43476.1"/>
    <property type="molecule type" value="Genomic_DNA"/>
</dbReference>
<feature type="signal peptide" evidence="3">
    <location>
        <begin position="1"/>
        <end position="28"/>
    </location>
</feature>
<comment type="caution">
    <text evidence="5">The sequence shown here is derived from an EMBL/GenBank/DDBJ whole genome shotgun (WGS) entry which is preliminary data.</text>
</comment>
<evidence type="ECO:0000313" key="5">
    <source>
        <dbReference type="EMBL" id="KWV43476.1"/>
    </source>
</evidence>
<evidence type="ECO:0000259" key="4">
    <source>
        <dbReference type="SMART" id="SM00062"/>
    </source>
</evidence>
<feature type="chain" id="PRO_5007178859" description="Solute-binding protein family 3/N-terminal domain-containing protein" evidence="3">
    <location>
        <begin position="29"/>
        <end position="285"/>
    </location>
</feature>
<evidence type="ECO:0000313" key="6">
    <source>
        <dbReference type="Proteomes" id="UP000068164"/>
    </source>
</evidence>
<keyword evidence="2 3" id="KW-0732">Signal</keyword>
<reference evidence="5 6" key="1">
    <citation type="submission" date="2015-11" db="EMBL/GenBank/DDBJ databases">
        <title>Draft Genome Sequence of the Strain BR 10423 (Rhizobium sp.) isolated from nodules of Mimosa pudica.</title>
        <authorList>
            <person name="Barauna A.C."/>
            <person name="Zilli J.E."/>
            <person name="Simoes-Araujo J.L."/>
            <person name="Reis V.M."/>
            <person name="James E.K."/>
            <person name="Reis F.B.Jr."/>
            <person name="Rouws L.F."/>
            <person name="Passos S.R."/>
            <person name="Gois S.R."/>
        </authorList>
    </citation>
    <scope>NUCLEOTIDE SEQUENCE [LARGE SCALE GENOMIC DNA]</scope>
    <source>
        <strain evidence="5 6">BR10423</strain>
    </source>
</reference>
<organism evidence="5 6">
    <name type="scientific">Rhizobium altiplani</name>
    <dbReference type="NCBI Taxonomy" id="1864509"/>
    <lineage>
        <taxon>Bacteria</taxon>
        <taxon>Pseudomonadati</taxon>
        <taxon>Pseudomonadota</taxon>
        <taxon>Alphaproteobacteria</taxon>
        <taxon>Hyphomicrobiales</taxon>
        <taxon>Rhizobiaceae</taxon>
        <taxon>Rhizobium/Agrobacterium group</taxon>
        <taxon>Rhizobium</taxon>
    </lineage>
</organism>
<dbReference type="PANTHER" id="PTHR35936:SF17">
    <property type="entry name" value="ARGININE-BINDING EXTRACELLULAR PROTEIN ARTP"/>
    <property type="match status" value="1"/>
</dbReference>
<dbReference type="PANTHER" id="PTHR35936">
    <property type="entry name" value="MEMBRANE-BOUND LYTIC MUREIN TRANSGLYCOSYLASE F"/>
    <property type="match status" value="1"/>
</dbReference>
<name>A0A125Q531_9HYPH</name>
<dbReference type="Gene3D" id="3.40.190.10">
    <property type="entry name" value="Periplasmic binding protein-like II"/>
    <property type="match status" value="2"/>
</dbReference>
<dbReference type="OrthoDB" id="4577708at2"/>
<accession>A0A125Q531</accession>
<dbReference type="GO" id="GO:0042597">
    <property type="term" value="C:periplasmic space"/>
    <property type="evidence" value="ECO:0007669"/>
    <property type="project" value="UniProtKB-SubCell"/>
</dbReference>
<proteinExistence type="predicted"/>
<dbReference type="Proteomes" id="UP000068164">
    <property type="component" value="Unassembled WGS sequence"/>
</dbReference>
<comment type="subcellular location">
    <subcellularLocation>
        <location evidence="1">Periplasm</location>
    </subcellularLocation>
</comment>
<dbReference type="RefSeq" id="WP_007539379.1">
    <property type="nucleotide sequence ID" value="NZ_LNCD01000128.1"/>
</dbReference>
<feature type="domain" description="Solute-binding protein family 3/N-terminal" evidence="4">
    <location>
        <begin position="44"/>
        <end position="263"/>
    </location>
</feature>